<sequence>MAKEQVFFALADFLIPAHGKMPKFSDVCAYADVEKSLDFRIDLKEGFARAIATDPSTGAEAHLEKINKEDGEAFSAITTIAIATYYMNPRVRELIGYPGQENVQYDSKATQIYLTNGSLGHVIARGRKYRPTPGL</sequence>
<reference evidence="1 2" key="1">
    <citation type="submission" date="2017-09" db="EMBL/GenBank/DDBJ databases">
        <title>Mesorhizobum sanjuanii sp. nov. isolated from nodules of Lotus tenuis in saline-alkaline lowlands of Flooding Pampa.</title>
        <authorList>
            <person name="Sannazzaro A.I."/>
            <person name="Torres Tejerizo G.A."/>
            <person name="Fontana F."/>
            <person name="Cumpa Velazquez L.M."/>
            <person name="Hansen L."/>
            <person name="Pistorio M."/>
            <person name="Estrella M.J."/>
        </authorList>
    </citation>
    <scope>NUCLEOTIDE SEQUENCE [LARGE SCALE GENOMIC DNA]</scope>
    <source>
        <strain evidence="1 2">BSA136</strain>
    </source>
</reference>
<dbReference type="AlphaFoldDB" id="A0A2A6FMP6"/>
<name>A0A2A6FMP6_9HYPH</name>
<gene>
    <name evidence="1" type="ORF">CN311_00715</name>
</gene>
<dbReference type="EMBL" id="NWQG01000003">
    <property type="protein sequence ID" value="PDQ23012.1"/>
    <property type="molecule type" value="Genomic_DNA"/>
</dbReference>
<dbReference type="RefSeq" id="WP_097571521.1">
    <property type="nucleotide sequence ID" value="NZ_NWQG01000003.1"/>
</dbReference>
<dbReference type="Proteomes" id="UP000219182">
    <property type="component" value="Unassembled WGS sequence"/>
</dbReference>
<protein>
    <submittedName>
        <fullName evidence="1">Uncharacterized protein</fullName>
    </submittedName>
</protein>
<accession>A0A2A6FMP6</accession>
<keyword evidence="2" id="KW-1185">Reference proteome</keyword>
<evidence type="ECO:0000313" key="2">
    <source>
        <dbReference type="Proteomes" id="UP000219182"/>
    </source>
</evidence>
<proteinExistence type="predicted"/>
<organism evidence="1 2">
    <name type="scientific">Mesorhizobium sanjuanii</name>
    <dbReference type="NCBI Taxonomy" id="2037900"/>
    <lineage>
        <taxon>Bacteria</taxon>
        <taxon>Pseudomonadati</taxon>
        <taxon>Pseudomonadota</taxon>
        <taxon>Alphaproteobacteria</taxon>
        <taxon>Hyphomicrobiales</taxon>
        <taxon>Phyllobacteriaceae</taxon>
        <taxon>Mesorhizobium</taxon>
    </lineage>
</organism>
<comment type="caution">
    <text evidence="1">The sequence shown here is derived from an EMBL/GenBank/DDBJ whole genome shotgun (WGS) entry which is preliminary data.</text>
</comment>
<evidence type="ECO:0000313" key="1">
    <source>
        <dbReference type="EMBL" id="PDQ23012.1"/>
    </source>
</evidence>